<evidence type="ECO:0000256" key="1">
    <source>
        <dbReference type="SAM" id="SignalP"/>
    </source>
</evidence>
<dbReference type="AlphaFoldDB" id="A0AAU7ASF1"/>
<dbReference type="EMBL" id="CP114014">
    <property type="protein sequence ID" value="XAY04605.1"/>
    <property type="molecule type" value="Genomic_DNA"/>
</dbReference>
<protein>
    <submittedName>
        <fullName evidence="2">Uncharacterized protein</fullName>
    </submittedName>
</protein>
<gene>
    <name evidence="2" type="ORF">DSM112329_01440</name>
</gene>
<accession>A0AAU7ASF1</accession>
<name>A0AAU7ASF1_9ACTN</name>
<feature type="signal peptide" evidence="1">
    <location>
        <begin position="1"/>
        <end position="29"/>
    </location>
</feature>
<organism evidence="2">
    <name type="scientific">Paraconexibacter sp. AEG42_29</name>
    <dbReference type="NCBI Taxonomy" id="2997339"/>
    <lineage>
        <taxon>Bacteria</taxon>
        <taxon>Bacillati</taxon>
        <taxon>Actinomycetota</taxon>
        <taxon>Thermoleophilia</taxon>
        <taxon>Solirubrobacterales</taxon>
        <taxon>Paraconexibacteraceae</taxon>
        <taxon>Paraconexibacter</taxon>
    </lineage>
</organism>
<reference evidence="2" key="1">
    <citation type="submission" date="2022-12" db="EMBL/GenBank/DDBJ databases">
        <title>Paraconexibacter alkalitolerans sp. nov. and Baekduia alba sp. nov., isolated from soil and emended description of the genera Paraconexibacter (Chun et al., 2020) and Baekduia (An et al., 2020).</title>
        <authorList>
            <person name="Vieira S."/>
            <person name="Huber K.J."/>
            <person name="Geppert A."/>
            <person name="Wolf J."/>
            <person name="Neumann-Schaal M."/>
            <person name="Muesken M."/>
            <person name="Overmann J."/>
        </authorList>
    </citation>
    <scope>NUCLEOTIDE SEQUENCE</scope>
    <source>
        <strain evidence="2">AEG42_29</strain>
    </source>
</reference>
<evidence type="ECO:0000313" key="2">
    <source>
        <dbReference type="EMBL" id="XAY04605.1"/>
    </source>
</evidence>
<keyword evidence="1" id="KW-0732">Signal</keyword>
<proteinExistence type="predicted"/>
<sequence>MRSSGDRRRLGLIAALTAFAAGPAAGALAQTVAPADKPPVKDLTVMIVKTTNSKQSVQATLGSYCLPSDDGTYSCKEIPAPLPNVPRVKVNAGETISLLFKSPVGYVTWRTARVNGKKQEILISQGEGDQVTKTKKRWKITLPKTMKKNATIVGVFAQYVNAYASFEFGIDVKPAKKPAKKK</sequence>
<feature type="chain" id="PRO_5044020145" evidence="1">
    <location>
        <begin position="30"/>
        <end position="182"/>
    </location>
</feature>
<dbReference type="RefSeq" id="WP_354701133.1">
    <property type="nucleotide sequence ID" value="NZ_CP114014.1"/>
</dbReference>
<dbReference type="KEGG" id="parq:DSM112329_01440"/>